<proteinExistence type="predicted"/>
<keyword evidence="3" id="KW-0408">Iron</keyword>
<gene>
    <name evidence="6" type="ORF">AJ81_09430</name>
</gene>
<keyword evidence="4" id="KW-0411">Iron-sulfur</keyword>
<keyword evidence="7" id="KW-1185">Reference proteome</keyword>
<dbReference type="GO" id="GO:0051539">
    <property type="term" value="F:4 iron, 4 sulfur cluster binding"/>
    <property type="evidence" value="ECO:0007669"/>
    <property type="project" value="UniProtKB-KW"/>
</dbReference>
<keyword evidence="1" id="KW-0004">4Fe-4S</keyword>
<dbReference type="Pfam" id="PF04015">
    <property type="entry name" value="DUF362"/>
    <property type="match status" value="1"/>
</dbReference>
<dbReference type="RefSeq" id="WP_031502416.1">
    <property type="nucleotide sequence ID" value="NC_022795.1"/>
</dbReference>
<evidence type="ECO:0000259" key="5">
    <source>
        <dbReference type="PROSITE" id="PS51379"/>
    </source>
</evidence>
<evidence type="ECO:0000313" key="7">
    <source>
        <dbReference type="Proteomes" id="UP000077469"/>
    </source>
</evidence>
<dbReference type="EMBL" id="CP007141">
    <property type="protein sequence ID" value="AJC74358.1"/>
    <property type="molecule type" value="Genomic_DNA"/>
</dbReference>
<dbReference type="OrthoDB" id="9807879at2"/>
<dbReference type="Pfam" id="PF00037">
    <property type="entry name" value="Fer4"/>
    <property type="match status" value="2"/>
</dbReference>
<organism evidence="6 7">
    <name type="scientific">Pseudothermotoga hypogea DSM 11164 = NBRC 106472</name>
    <dbReference type="NCBI Taxonomy" id="1123384"/>
    <lineage>
        <taxon>Bacteria</taxon>
        <taxon>Thermotogati</taxon>
        <taxon>Thermotogota</taxon>
        <taxon>Thermotogae</taxon>
        <taxon>Thermotogales</taxon>
        <taxon>Thermotogaceae</taxon>
        <taxon>Pseudothermotoga</taxon>
    </lineage>
</organism>
<dbReference type="SUPFAM" id="SSF54862">
    <property type="entry name" value="4Fe-4S ferredoxins"/>
    <property type="match status" value="1"/>
</dbReference>
<dbReference type="PANTHER" id="PTHR24960:SF76">
    <property type="entry name" value="4FE-4S FERREDOXIN-TYPE DOMAIN-CONTAINING PROTEIN"/>
    <property type="match status" value="1"/>
</dbReference>
<dbReference type="KEGG" id="phy:AJ81_09430"/>
<feature type="domain" description="4Fe-4S ferredoxin-type" evidence="5">
    <location>
        <begin position="288"/>
        <end position="314"/>
    </location>
</feature>
<dbReference type="STRING" id="1123384.AJ81_09430"/>
<protein>
    <recommendedName>
        <fullName evidence="5">4Fe-4S ferredoxin-type domain-containing protein</fullName>
    </recommendedName>
</protein>
<evidence type="ECO:0000313" key="6">
    <source>
        <dbReference type="EMBL" id="AJC74358.1"/>
    </source>
</evidence>
<feature type="domain" description="4Fe-4S ferredoxin-type" evidence="5">
    <location>
        <begin position="315"/>
        <end position="344"/>
    </location>
</feature>
<dbReference type="InterPro" id="IPR017896">
    <property type="entry name" value="4Fe4S_Fe-S-bd"/>
</dbReference>
<sequence length="346" mass="38764">MKVSLLRCDSYEYAMEQLRSSLKSFSHLFTPGDSVLVKPNMLSARRPEEAVTTHPAILKAVLIFLKDLKCHAMVADSPASGSFQRVAEKTGIKDVCEEMNVPIFELDQPITVAGQIYKKINLDRRIFEVDKIINVAKLKTHSQMILTLAVKNTFGCVPGLEKSGWHMRCGTNENFAAFLVDLHRLVNPTLNIVDGVVGMEGNGPANGKTKRFGVIALSTNGFVLDFVLCKRLNVDPLLIYTVRESLLRNLIVEHDVEGDWTGQIQLPITTPVLPVPEALRMLARRLARSPRISKTKCVRCKICEERCPAKAINIDQMKINYEKCIKCYVCHEVCPQGAISLVRRIF</sequence>
<evidence type="ECO:0000256" key="1">
    <source>
        <dbReference type="ARBA" id="ARBA00022485"/>
    </source>
</evidence>
<dbReference type="Gene3D" id="3.30.70.20">
    <property type="match status" value="1"/>
</dbReference>
<dbReference type="PROSITE" id="PS00198">
    <property type="entry name" value="4FE4S_FER_1"/>
    <property type="match status" value="1"/>
</dbReference>
<dbReference type="AlphaFoldDB" id="A0A0X1KSQ5"/>
<dbReference type="InterPro" id="IPR007160">
    <property type="entry name" value="DUF362"/>
</dbReference>
<dbReference type="InterPro" id="IPR017900">
    <property type="entry name" value="4Fe4S_Fe_S_CS"/>
</dbReference>
<dbReference type="GO" id="GO:0046872">
    <property type="term" value="F:metal ion binding"/>
    <property type="evidence" value="ECO:0007669"/>
    <property type="project" value="UniProtKB-KW"/>
</dbReference>
<dbReference type="Proteomes" id="UP000077469">
    <property type="component" value="Chromosome"/>
</dbReference>
<evidence type="ECO:0000256" key="2">
    <source>
        <dbReference type="ARBA" id="ARBA00022723"/>
    </source>
</evidence>
<dbReference type="PROSITE" id="PS51379">
    <property type="entry name" value="4FE4S_FER_2"/>
    <property type="match status" value="2"/>
</dbReference>
<accession>A0A0X1KSQ5</accession>
<reference evidence="6 7" key="1">
    <citation type="submission" date="2014-01" db="EMBL/GenBank/DDBJ databases">
        <title>Genome sequencing of Thermotog hypogea.</title>
        <authorList>
            <person name="Zhang X."/>
            <person name="Alvare G."/>
            <person name="Fristensky B."/>
            <person name="Chen L."/>
            <person name="Suen T."/>
            <person name="Chen Q."/>
            <person name="Ma K."/>
        </authorList>
    </citation>
    <scope>NUCLEOTIDE SEQUENCE [LARGE SCALE GENOMIC DNA]</scope>
    <source>
        <strain evidence="6 7">DSM 11164</strain>
    </source>
</reference>
<dbReference type="InterPro" id="IPR050157">
    <property type="entry name" value="PSI_iron-sulfur_center"/>
</dbReference>
<dbReference type="PaxDb" id="1123384-AJ81_09430"/>
<dbReference type="PANTHER" id="PTHR24960">
    <property type="entry name" value="PHOTOSYSTEM I IRON-SULFUR CENTER-RELATED"/>
    <property type="match status" value="1"/>
</dbReference>
<name>A0A0X1KSQ5_9THEM</name>
<evidence type="ECO:0000256" key="4">
    <source>
        <dbReference type="ARBA" id="ARBA00023014"/>
    </source>
</evidence>
<dbReference type="PATRIC" id="fig|1123384.7.peg.1898"/>
<keyword evidence="2" id="KW-0479">Metal-binding</keyword>
<evidence type="ECO:0000256" key="3">
    <source>
        <dbReference type="ARBA" id="ARBA00023004"/>
    </source>
</evidence>